<accession>A0A1C3XIA2</accession>
<evidence type="ECO:0000256" key="1">
    <source>
        <dbReference type="ARBA" id="ARBA00004651"/>
    </source>
</evidence>
<organism evidence="8 9">
    <name type="scientific">Bradyrhizobium shewense</name>
    <dbReference type="NCBI Taxonomy" id="1761772"/>
    <lineage>
        <taxon>Bacteria</taxon>
        <taxon>Pseudomonadati</taxon>
        <taxon>Pseudomonadota</taxon>
        <taxon>Alphaproteobacteria</taxon>
        <taxon>Hyphomicrobiales</taxon>
        <taxon>Nitrobacteraceae</taxon>
        <taxon>Bradyrhizobium</taxon>
    </lineage>
</organism>
<protein>
    <recommendedName>
        <fullName evidence="7">UPF0056 membrane protein</fullName>
    </recommendedName>
</protein>
<keyword evidence="6" id="KW-0472">Membrane</keyword>
<comment type="subcellular location">
    <subcellularLocation>
        <location evidence="1 7">Cell membrane</location>
        <topology evidence="1 7">Multi-pass membrane protein</topology>
    </subcellularLocation>
</comment>
<gene>
    <name evidence="8" type="ORF">GA0061098_1016107</name>
</gene>
<evidence type="ECO:0000256" key="4">
    <source>
        <dbReference type="ARBA" id="ARBA00022692"/>
    </source>
</evidence>
<keyword evidence="5" id="KW-1133">Transmembrane helix</keyword>
<proteinExistence type="inferred from homology"/>
<dbReference type="Pfam" id="PF01914">
    <property type="entry name" value="MarC"/>
    <property type="match status" value="1"/>
</dbReference>
<evidence type="ECO:0000256" key="2">
    <source>
        <dbReference type="ARBA" id="ARBA00009784"/>
    </source>
</evidence>
<keyword evidence="9" id="KW-1185">Reference proteome</keyword>
<evidence type="ECO:0000313" key="9">
    <source>
        <dbReference type="Proteomes" id="UP000199184"/>
    </source>
</evidence>
<name>A0A1C3XIA2_9BRAD</name>
<dbReference type="EMBL" id="FMAI01000016">
    <property type="protein sequence ID" value="SCB51929.1"/>
    <property type="molecule type" value="Genomic_DNA"/>
</dbReference>
<evidence type="ECO:0000256" key="6">
    <source>
        <dbReference type="ARBA" id="ARBA00023136"/>
    </source>
</evidence>
<dbReference type="GO" id="GO:0005886">
    <property type="term" value="C:plasma membrane"/>
    <property type="evidence" value="ECO:0007669"/>
    <property type="project" value="UniProtKB-SubCell"/>
</dbReference>
<dbReference type="AlphaFoldDB" id="A0A1C3XIA2"/>
<keyword evidence="4" id="KW-0812">Transmembrane</keyword>
<evidence type="ECO:0000256" key="3">
    <source>
        <dbReference type="ARBA" id="ARBA00022475"/>
    </source>
</evidence>
<evidence type="ECO:0000256" key="5">
    <source>
        <dbReference type="ARBA" id="ARBA00022989"/>
    </source>
</evidence>
<evidence type="ECO:0000313" key="8">
    <source>
        <dbReference type="EMBL" id="SCB51929.1"/>
    </source>
</evidence>
<keyword evidence="3" id="KW-1003">Cell membrane</keyword>
<evidence type="ECO:0000256" key="7">
    <source>
        <dbReference type="RuleBase" id="RU362048"/>
    </source>
</evidence>
<comment type="similarity">
    <text evidence="2 7">Belongs to the UPF0056 (MarC) family.</text>
</comment>
<dbReference type="Proteomes" id="UP000199184">
    <property type="component" value="Unassembled WGS sequence"/>
</dbReference>
<sequence length="45" mass="4811">MPIERFLGRTGINVMTRVRALIVAAIGVNFITTGIRSELPGLAGQ</sequence>
<reference evidence="9" key="1">
    <citation type="submission" date="2016-08" db="EMBL/GenBank/DDBJ databases">
        <authorList>
            <person name="Varghese N."/>
            <person name="Submissions Spin"/>
        </authorList>
    </citation>
    <scope>NUCLEOTIDE SEQUENCE [LARGE SCALE GENOMIC DNA]</scope>
    <source>
        <strain evidence="9">ERR11</strain>
    </source>
</reference>
<dbReference type="RefSeq" id="WP_283812003.1">
    <property type="nucleotide sequence ID" value="NZ_FMAI01000016.1"/>
</dbReference>
<dbReference type="InterPro" id="IPR002771">
    <property type="entry name" value="Multi_antbiot-R_MarC"/>
</dbReference>